<evidence type="ECO:0000256" key="1">
    <source>
        <dbReference type="ARBA" id="ARBA00038473"/>
    </source>
</evidence>
<dbReference type="Pfam" id="PF00144">
    <property type="entry name" value="Beta-lactamase"/>
    <property type="match status" value="1"/>
</dbReference>
<keyword evidence="2" id="KW-0732">Signal</keyword>
<keyword evidence="5" id="KW-1185">Reference proteome</keyword>
<organism evidence="4 5">
    <name type="scientific">Pedobacter caeni</name>
    <dbReference type="NCBI Taxonomy" id="288992"/>
    <lineage>
        <taxon>Bacteria</taxon>
        <taxon>Pseudomonadati</taxon>
        <taxon>Bacteroidota</taxon>
        <taxon>Sphingobacteriia</taxon>
        <taxon>Sphingobacteriales</taxon>
        <taxon>Sphingobacteriaceae</taxon>
        <taxon>Pedobacter</taxon>
    </lineage>
</organism>
<dbReference type="SUPFAM" id="SSF56601">
    <property type="entry name" value="beta-lactamase/transpeptidase-like"/>
    <property type="match status" value="1"/>
</dbReference>
<dbReference type="InterPro" id="IPR012338">
    <property type="entry name" value="Beta-lactam/transpept-like"/>
</dbReference>
<dbReference type="InterPro" id="IPR051478">
    <property type="entry name" value="Beta-lactamase-like_AB/R"/>
</dbReference>
<evidence type="ECO:0000259" key="3">
    <source>
        <dbReference type="Pfam" id="PF00144"/>
    </source>
</evidence>
<feature type="chain" id="PRO_5012318835" evidence="2">
    <location>
        <begin position="24"/>
        <end position="375"/>
    </location>
</feature>
<feature type="signal peptide" evidence="2">
    <location>
        <begin position="1"/>
        <end position="23"/>
    </location>
</feature>
<dbReference type="Proteomes" id="UP000184287">
    <property type="component" value="Unassembled WGS sequence"/>
</dbReference>
<dbReference type="STRING" id="288992.SAMN04488522_101555"/>
<comment type="similarity">
    <text evidence="1">Belongs to the beta-lactamase family.</text>
</comment>
<dbReference type="PANTHER" id="PTHR22935">
    <property type="entry name" value="PENICILLIN-BINDING PROTEIN"/>
    <property type="match status" value="1"/>
</dbReference>
<reference evidence="5" key="1">
    <citation type="submission" date="2016-11" db="EMBL/GenBank/DDBJ databases">
        <authorList>
            <person name="Varghese N."/>
            <person name="Submissions S."/>
        </authorList>
    </citation>
    <scope>NUCLEOTIDE SEQUENCE [LARGE SCALE GENOMIC DNA]</scope>
    <source>
        <strain evidence="5">DSM 16990</strain>
    </source>
</reference>
<dbReference type="Gene3D" id="3.40.710.10">
    <property type="entry name" value="DD-peptidase/beta-lactamase superfamily"/>
    <property type="match status" value="1"/>
</dbReference>
<accession>A0A1M4UGY4</accession>
<dbReference type="AlphaFoldDB" id="A0A1M4UGY4"/>
<dbReference type="EMBL" id="FQUQ01000001">
    <property type="protein sequence ID" value="SHE55914.1"/>
    <property type="molecule type" value="Genomic_DNA"/>
</dbReference>
<name>A0A1M4UGY4_9SPHI</name>
<gene>
    <name evidence="4" type="ORF">SAMN04488522_101555</name>
</gene>
<proteinExistence type="inferred from homology"/>
<dbReference type="PANTHER" id="PTHR22935:SF95">
    <property type="entry name" value="BETA-LACTAMASE-LIKE 1-RELATED"/>
    <property type="match status" value="1"/>
</dbReference>
<dbReference type="PROSITE" id="PS51257">
    <property type="entry name" value="PROKAR_LIPOPROTEIN"/>
    <property type="match status" value="1"/>
</dbReference>
<evidence type="ECO:0000256" key="2">
    <source>
        <dbReference type="SAM" id="SignalP"/>
    </source>
</evidence>
<sequence>MRLAPIYLILPVFLLGCSSSHHEFEGKKSEKAVILELEKIIAEKLPKNRSISGAIVKGDKIIWSKAFGISNLKTQSLADTASIYRIGSISKPFTAFLMMLLVQDRVINLDDPVELYFPEIKKLNGYSEATKITFQQLATHTSGLMREPELPNAASGSIEEWESKILEAIPTTSFESKPGEKFSYSNIGYGILGLALSKAAQKPFIELIEKRIFEPLNMNSSYFAVPKEKLSDLSTGIQDSDGKMDVKTPLLEHSGRGYKVPNGGIYSTPNDLAKFMIYNMGTSSNLVSGENLEMMQNEITGIGERNYYGIGFFVNRRDQLTIINHGGAVAGYTANFAFARANKYGIILMRNYSQGEPDIWELPFELLEALNKVKQ</sequence>
<dbReference type="OrthoDB" id="846150at2"/>
<evidence type="ECO:0000313" key="5">
    <source>
        <dbReference type="Proteomes" id="UP000184287"/>
    </source>
</evidence>
<evidence type="ECO:0000313" key="4">
    <source>
        <dbReference type="EMBL" id="SHE55914.1"/>
    </source>
</evidence>
<dbReference type="RefSeq" id="WP_073227088.1">
    <property type="nucleotide sequence ID" value="NZ_FQUQ01000001.1"/>
</dbReference>
<feature type="domain" description="Beta-lactamase-related" evidence="3">
    <location>
        <begin position="48"/>
        <end position="357"/>
    </location>
</feature>
<dbReference type="InterPro" id="IPR001466">
    <property type="entry name" value="Beta-lactam-related"/>
</dbReference>
<protein>
    <submittedName>
        <fullName evidence="4">CubicO group peptidase, beta-lactamase class C family</fullName>
    </submittedName>
</protein>